<dbReference type="InterPro" id="IPR002035">
    <property type="entry name" value="VWF_A"/>
</dbReference>
<dbReference type="CDD" id="cd00033">
    <property type="entry name" value="CCP"/>
    <property type="match status" value="3"/>
</dbReference>
<evidence type="ECO:0000256" key="8">
    <source>
        <dbReference type="ARBA" id="ARBA00023180"/>
    </source>
</evidence>
<dbReference type="Proteomes" id="UP000694388">
    <property type="component" value="Unplaced"/>
</dbReference>
<dbReference type="InterPro" id="IPR035976">
    <property type="entry name" value="Sushi/SCR/CCP_sf"/>
</dbReference>
<sequence>MSSTGRAANCAKNFDIKNGEVTWPEEAVEGSQAFFICPEGYRPFPVAWRTCLSRGRWTRLVNAYGESSRTPECKRKFSTSSKTLSLFFFFLISLSLQSFFLMGSQERTCMSNGRWNGTLSSCDRGDTYCSNPGLPFGVDQSNENYDQGSTITYSCSNPKLIMMGSRKRTCLVNREWTGNEPRCEGELEILLDRRNNTAASQLVLIGVNRMVSVGAGHETHVYFIMDASNSVGEEPFRNGVQFAHQFIDQVKSVFLHKLYKINNCLNLITSLLHEFSGGGGGTNMGDALKAVYDHMNLLKAQYKHSGVNWTEVRQVVVLITDGSGSHPHPLRTNIYSCNLIQMFFCVFTDIYVFGVGDVNKEDLQKISSSKEKQQHIFTLTSCLRIVLSNGEVPRSLPSSGNRVFITLIELEKFFRGVKSCGGTIIAKNWILTAAHCLQEDQTKGNITNDKVHIYVGQSALYKRLCWVVTCSPATALQSLTLRNCHFLTTTKSYSDLCCPVL</sequence>
<feature type="domain" description="Sushi" evidence="14">
    <location>
        <begin position="127"/>
        <end position="185"/>
    </location>
</feature>
<dbReference type="GO" id="GO:0016020">
    <property type="term" value="C:membrane"/>
    <property type="evidence" value="ECO:0007669"/>
    <property type="project" value="InterPro"/>
</dbReference>
<comment type="cofactor">
    <cofactor evidence="2">
        <name>Mg(2+)</name>
        <dbReference type="ChEBI" id="CHEBI:18420"/>
    </cofactor>
</comment>
<organism evidence="15 16">
    <name type="scientific">Eptatretus burgeri</name>
    <name type="common">Inshore hagfish</name>
    <dbReference type="NCBI Taxonomy" id="7764"/>
    <lineage>
        <taxon>Eukaryota</taxon>
        <taxon>Metazoa</taxon>
        <taxon>Chordata</taxon>
        <taxon>Craniata</taxon>
        <taxon>Vertebrata</taxon>
        <taxon>Cyclostomata</taxon>
        <taxon>Myxini</taxon>
        <taxon>Myxiniformes</taxon>
        <taxon>Myxinidae</taxon>
        <taxon>Eptatretinae</taxon>
        <taxon>Eptatretus</taxon>
    </lineage>
</organism>
<keyword evidence="11" id="KW-0812">Transmembrane</keyword>
<dbReference type="PROSITE" id="PS50234">
    <property type="entry name" value="VWFA"/>
    <property type="match status" value="1"/>
</dbReference>
<keyword evidence="7" id="KW-1015">Disulfide bond</keyword>
<dbReference type="Pfam" id="PF00092">
    <property type="entry name" value="VWA"/>
    <property type="match status" value="1"/>
</dbReference>
<evidence type="ECO:0000256" key="3">
    <source>
        <dbReference type="ARBA" id="ARBA00004241"/>
    </source>
</evidence>
<dbReference type="Pfam" id="PF00089">
    <property type="entry name" value="Trypsin"/>
    <property type="match status" value="1"/>
</dbReference>
<dbReference type="PROSITE" id="PS00134">
    <property type="entry name" value="TRYPSIN_HIS"/>
    <property type="match status" value="1"/>
</dbReference>
<dbReference type="InterPro" id="IPR000436">
    <property type="entry name" value="Sushi_SCR_CCP_dom"/>
</dbReference>
<comment type="cofactor">
    <cofactor evidence="1">
        <name>Mn(2+)</name>
        <dbReference type="ChEBI" id="CHEBI:29035"/>
    </cofactor>
</comment>
<dbReference type="InterPro" id="IPR009003">
    <property type="entry name" value="Peptidase_S1_PA"/>
</dbReference>
<dbReference type="PROSITE" id="PS50923">
    <property type="entry name" value="SUSHI"/>
    <property type="match status" value="2"/>
</dbReference>
<dbReference type="PANTHER" id="PTHR46393:SF7">
    <property type="entry name" value="COMPLEMENT C2"/>
    <property type="match status" value="1"/>
</dbReference>
<keyword evidence="16" id="KW-1185">Reference proteome</keyword>
<keyword evidence="8" id="KW-0325">Glycoprotein</keyword>
<feature type="transmembrane region" description="Helical" evidence="11">
    <location>
        <begin position="84"/>
        <end position="102"/>
    </location>
</feature>
<protein>
    <recommendedName>
        <fullName evidence="9">C3/C5 convertase</fullName>
    </recommendedName>
</protein>
<dbReference type="Gene3D" id="3.40.50.410">
    <property type="entry name" value="von Willebrand factor, type A domain"/>
    <property type="match status" value="1"/>
</dbReference>
<dbReference type="InterPro" id="IPR043504">
    <property type="entry name" value="Peptidase_S1_PA_chymotrypsin"/>
</dbReference>
<keyword evidence="11" id="KW-1133">Transmembrane helix</keyword>
<evidence type="ECO:0000256" key="4">
    <source>
        <dbReference type="ARBA" id="ARBA00022659"/>
    </source>
</evidence>
<name>A0A8C4NHT6_EPTBU</name>
<evidence type="ECO:0000313" key="16">
    <source>
        <dbReference type="Proteomes" id="UP000694388"/>
    </source>
</evidence>
<evidence type="ECO:0000259" key="14">
    <source>
        <dbReference type="PROSITE" id="PS50923"/>
    </source>
</evidence>
<evidence type="ECO:0000256" key="7">
    <source>
        <dbReference type="ARBA" id="ARBA00023157"/>
    </source>
</evidence>
<evidence type="ECO:0000256" key="9">
    <source>
        <dbReference type="ARBA" id="ARBA00029636"/>
    </source>
</evidence>
<feature type="domain" description="G-protein coupled receptors family 2 profile 1" evidence="12">
    <location>
        <begin position="1"/>
        <end position="77"/>
    </location>
</feature>
<dbReference type="GO" id="GO:0004252">
    <property type="term" value="F:serine-type endopeptidase activity"/>
    <property type="evidence" value="ECO:0007669"/>
    <property type="project" value="InterPro"/>
</dbReference>
<dbReference type="AlphaFoldDB" id="A0A8C4NHT6"/>
<evidence type="ECO:0000256" key="2">
    <source>
        <dbReference type="ARBA" id="ARBA00001946"/>
    </source>
</evidence>
<dbReference type="GO" id="GO:0009986">
    <property type="term" value="C:cell surface"/>
    <property type="evidence" value="ECO:0007669"/>
    <property type="project" value="UniProtKB-SubCell"/>
</dbReference>
<keyword evidence="4 10" id="KW-0768">Sushi</keyword>
<dbReference type="InterPro" id="IPR018114">
    <property type="entry name" value="TRYPSIN_HIS"/>
</dbReference>
<keyword evidence="6" id="KW-0677">Repeat</keyword>
<evidence type="ECO:0000256" key="5">
    <source>
        <dbReference type="ARBA" id="ARBA00022729"/>
    </source>
</evidence>
<keyword evidence="5" id="KW-0732">Signal</keyword>
<dbReference type="OMA" id="STERECQ"/>
<dbReference type="SUPFAM" id="SSF57535">
    <property type="entry name" value="Complement control module/SCR domain"/>
    <property type="match status" value="2"/>
</dbReference>
<evidence type="ECO:0000313" key="15">
    <source>
        <dbReference type="Ensembl" id="ENSEBUP00000003126.1"/>
    </source>
</evidence>
<dbReference type="GO" id="GO:0006956">
    <property type="term" value="P:complement activation"/>
    <property type="evidence" value="ECO:0007669"/>
    <property type="project" value="TreeGrafter"/>
</dbReference>
<dbReference type="Ensembl" id="ENSEBUT00000003490.1">
    <property type="protein sequence ID" value="ENSEBUP00000003126.1"/>
    <property type="gene ID" value="ENSEBUG00000002261.1"/>
</dbReference>
<dbReference type="Pfam" id="PF00084">
    <property type="entry name" value="Sushi"/>
    <property type="match status" value="2"/>
</dbReference>
<comment type="caution">
    <text evidence="10">Lacks conserved residue(s) required for the propagation of feature annotation.</text>
</comment>
<dbReference type="InterPro" id="IPR036465">
    <property type="entry name" value="vWFA_dom_sf"/>
</dbReference>
<dbReference type="PROSITE" id="PS50227">
    <property type="entry name" value="G_PROTEIN_RECEP_F2_3"/>
    <property type="match status" value="1"/>
</dbReference>
<proteinExistence type="predicted"/>
<dbReference type="GO" id="GO:0004930">
    <property type="term" value="F:G protein-coupled receptor activity"/>
    <property type="evidence" value="ECO:0007669"/>
    <property type="project" value="InterPro"/>
</dbReference>
<dbReference type="GO" id="GO:0070062">
    <property type="term" value="C:extracellular exosome"/>
    <property type="evidence" value="ECO:0007669"/>
    <property type="project" value="TreeGrafter"/>
</dbReference>
<dbReference type="SMART" id="SM00032">
    <property type="entry name" value="CCP"/>
    <property type="match status" value="2"/>
</dbReference>
<dbReference type="InterPro" id="IPR001254">
    <property type="entry name" value="Trypsin_dom"/>
</dbReference>
<dbReference type="Gene3D" id="2.10.70.10">
    <property type="entry name" value="Complement Module, domain 1"/>
    <property type="match status" value="2"/>
</dbReference>
<dbReference type="GO" id="GO:0009617">
    <property type="term" value="P:response to bacterium"/>
    <property type="evidence" value="ECO:0007669"/>
    <property type="project" value="TreeGrafter"/>
</dbReference>
<evidence type="ECO:0000256" key="11">
    <source>
        <dbReference type="SAM" id="Phobius"/>
    </source>
</evidence>
<dbReference type="GeneTree" id="ENSGT00940000165141"/>
<keyword evidence="11" id="KW-0472">Membrane</keyword>
<dbReference type="Gene3D" id="2.40.10.10">
    <property type="entry name" value="Trypsin-like serine proteases"/>
    <property type="match status" value="1"/>
</dbReference>
<dbReference type="PANTHER" id="PTHR46393">
    <property type="entry name" value="SUSHI DOMAIN-CONTAINING PROTEIN"/>
    <property type="match status" value="1"/>
</dbReference>
<reference evidence="15" key="2">
    <citation type="submission" date="2025-09" db="UniProtKB">
        <authorList>
            <consortium name="Ensembl"/>
        </authorList>
    </citation>
    <scope>IDENTIFICATION</scope>
</reference>
<evidence type="ECO:0000259" key="12">
    <source>
        <dbReference type="PROSITE" id="PS50227"/>
    </source>
</evidence>
<dbReference type="SUPFAM" id="SSF50494">
    <property type="entry name" value="Trypsin-like serine proteases"/>
    <property type="match status" value="1"/>
</dbReference>
<dbReference type="SMART" id="SM00327">
    <property type="entry name" value="VWA"/>
    <property type="match status" value="1"/>
</dbReference>
<accession>A0A8C4NHT6</accession>
<dbReference type="SUPFAM" id="SSF53300">
    <property type="entry name" value="vWA-like"/>
    <property type="match status" value="1"/>
</dbReference>
<dbReference type="GO" id="GO:0006508">
    <property type="term" value="P:proteolysis"/>
    <property type="evidence" value="ECO:0007669"/>
    <property type="project" value="InterPro"/>
</dbReference>
<feature type="domain" description="Sushi" evidence="14">
    <location>
        <begin position="8"/>
        <end position="75"/>
    </location>
</feature>
<comment type="subcellular location">
    <subcellularLocation>
        <location evidence="3">Cell surface</location>
    </subcellularLocation>
</comment>
<evidence type="ECO:0000259" key="13">
    <source>
        <dbReference type="PROSITE" id="PS50234"/>
    </source>
</evidence>
<evidence type="ECO:0000256" key="6">
    <source>
        <dbReference type="ARBA" id="ARBA00022737"/>
    </source>
</evidence>
<reference evidence="15" key="1">
    <citation type="submission" date="2025-08" db="UniProtKB">
        <authorList>
            <consortium name="Ensembl"/>
        </authorList>
    </citation>
    <scope>IDENTIFICATION</scope>
</reference>
<dbReference type="InterPro" id="IPR001879">
    <property type="entry name" value="GPCR_2_extracellular_dom"/>
</dbReference>
<feature type="domain" description="VWFA" evidence="13">
    <location>
        <begin position="220"/>
        <end position="396"/>
    </location>
</feature>
<evidence type="ECO:0000256" key="10">
    <source>
        <dbReference type="PROSITE-ProRule" id="PRU00302"/>
    </source>
</evidence>
<evidence type="ECO:0000256" key="1">
    <source>
        <dbReference type="ARBA" id="ARBA00001936"/>
    </source>
</evidence>